<dbReference type="InParanoid" id="K2QHD7"/>
<evidence type="ECO:0000313" key="1">
    <source>
        <dbReference type="EMBL" id="EKG09186.1"/>
    </source>
</evidence>
<gene>
    <name evidence="1" type="ORF">MPH_13814</name>
</gene>
<dbReference type="Proteomes" id="UP000007129">
    <property type="component" value="Unassembled WGS sequence"/>
</dbReference>
<dbReference type="HOGENOM" id="CLU_2073615_0_0_1"/>
<dbReference type="VEuPathDB" id="FungiDB:MPH_13814"/>
<name>K2QHD7_MACPH</name>
<protein>
    <submittedName>
        <fullName evidence="1">Uncharacterized protein</fullName>
    </submittedName>
</protein>
<dbReference type="EMBL" id="AHHD01000754">
    <property type="protein sequence ID" value="EKG09186.1"/>
    <property type="molecule type" value="Genomic_DNA"/>
</dbReference>
<sequence length="118" mass="12963">MPVTNDPASISTVDNQYVSTAFSSPINGSGHPSRLKLGCRRSSEYHHYPTVPRFSRQENFGSLVECFTLRQDSEEGEKLSAVLRTALAQVLLVDVQNLQGIFRPPQDSEEGVKISAAV</sequence>
<reference evidence="1 2" key="1">
    <citation type="journal article" date="2012" name="BMC Genomics">
        <title>Tools to kill: Genome of one of the most destructive plant pathogenic fungi Macrophomina phaseolina.</title>
        <authorList>
            <person name="Islam M.S."/>
            <person name="Haque M.S."/>
            <person name="Islam M.M."/>
            <person name="Emdad E.M."/>
            <person name="Halim A."/>
            <person name="Hossen Q.M.M."/>
            <person name="Hossain M.Z."/>
            <person name="Ahmed B."/>
            <person name="Rahim S."/>
            <person name="Rahman M.S."/>
            <person name="Alam M.M."/>
            <person name="Hou S."/>
            <person name="Wan X."/>
            <person name="Saito J.A."/>
            <person name="Alam M."/>
        </authorList>
    </citation>
    <scope>NUCLEOTIDE SEQUENCE [LARGE SCALE GENOMIC DNA]</scope>
    <source>
        <strain evidence="1 2">MS6</strain>
    </source>
</reference>
<evidence type="ECO:0000313" key="2">
    <source>
        <dbReference type="Proteomes" id="UP000007129"/>
    </source>
</evidence>
<dbReference type="AlphaFoldDB" id="K2QHD7"/>
<proteinExistence type="predicted"/>
<comment type="caution">
    <text evidence="1">The sequence shown here is derived from an EMBL/GenBank/DDBJ whole genome shotgun (WGS) entry which is preliminary data.</text>
</comment>
<accession>K2QHD7</accession>
<organism evidence="1 2">
    <name type="scientific">Macrophomina phaseolina (strain MS6)</name>
    <name type="common">Charcoal rot fungus</name>
    <dbReference type="NCBI Taxonomy" id="1126212"/>
    <lineage>
        <taxon>Eukaryota</taxon>
        <taxon>Fungi</taxon>
        <taxon>Dikarya</taxon>
        <taxon>Ascomycota</taxon>
        <taxon>Pezizomycotina</taxon>
        <taxon>Dothideomycetes</taxon>
        <taxon>Dothideomycetes incertae sedis</taxon>
        <taxon>Botryosphaeriales</taxon>
        <taxon>Botryosphaeriaceae</taxon>
        <taxon>Macrophomina</taxon>
    </lineage>
</organism>